<proteinExistence type="predicted"/>
<gene>
    <name evidence="2" type="ORF">RGD00_03725</name>
</gene>
<evidence type="ECO:0000313" key="2">
    <source>
        <dbReference type="EMBL" id="MDR5651700.1"/>
    </source>
</evidence>
<organism evidence="2 3">
    <name type="scientific">Ruixingdingia sedimenti</name>
    <dbReference type="NCBI Taxonomy" id="3073604"/>
    <lineage>
        <taxon>Bacteria</taxon>
        <taxon>Pseudomonadati</taxon>
        <taxon>Pseudomonadota</taxon>
        <taxon>Alphaproteobacteria</taxon>
        <taxon>Rhodobacterales</taxon>
        <taxon>Paracoccaceae</taxon>
        <taxon>Ruixingdingia</taxon>
    </lineage>
</organism>
<feature type="region of interest" description="Disordered" evidence="1">
    <location>
        <begin position="1"/>
        <end position="23"/>
    </location>
</feature>
<keyword evidence="2" id="KW-0224">Dipeptidase</keyword>
<reference evidence="2 3" key="1">
    <citation type="submission" date="2023-09" db="EMBL/GenBank/DDBJ databases">
        <title>Xinfangfangia sedmenti sp. nov., isolated the sedment.</title>
        <authorList>
            <person name="Xu L."/>
        </authorList>
    </citation>
    <scope>NUCLEOTIDE SEQUENCE [LARGE SCALE GENOMIC DNA]</scope>
    <source>
        <strain evidence="2 3">LG-4</strain>
    </source>
</reference>
<dbReference type="PANTHER" id="PTHR10443">
    <property type="entry name" value="MICROSOMAL DIPEPTIDASE"/>
    <property type="match status" value="1"/>
</dbReference>
<dbReference type="PROSITE" id="PS51365">
    <property type="entry name" value="RENAL_DIPEPTIDASE_2"/>
    <property type="match status" value="1"/>
</dbReference>
<evidence type="ECO:0000313" key="3">
    <source>
        <dbReference type="Proteomes" id="UP001247754"/>
    </source>
</evidence>
<comment type="caution">
    <text evidence="2">The sequence shown here is derived from an EMBL/GenBank/DDBJ whole genome shotgun (WGS) entry which is preliminary data.</text>
</comment>
<dbReference type="SUPFAM" id="SSF51556">
    <property type="entry name" value="Metallo-dependent hydrolases"/>
    <property type="match status" value="1"/>
</dbReference>
<keyword evidence="2" id="KW-0645">Protease</keyword>
<dbReference type="GO" id="GO:0016805">
    <property type="term" value="F:dipeptidase activity"/>
    <property type="evidence" value="ECO:0007669"/>
    <property type="project" value="UniProtKB-KW"/>
</dbReference>
<dbReference type="PANTHER" id="PTHR10443:SF12">
    <property type="entry name" value="DIPEPTIDASE"/>
    <property type="match status" value="1"/>
</dbReference>
<accession>A0ABU1F4B4</accession>
<dbReference type="InterPro" id="IPR032466">
    <property type="entry name" value="Metal_Hydrolase"/>
</dbReference>
<name>A0ABU1F4B4_9RHOB</name>
<evidence type="ECO:0000256" key="1">
    <source>
        <dbReference type="SAM" id="MobiDB-lite"/>
    </source>
</evidence>
<dbReference type="RefSeq" id="WP_310455951.1">
    <property type="nucleotide sequence ID" value="NZ_JAVKPH010000003.1"/>
</dbReference>
<protein>
    <submittedName>
        <fullName evidence="2">Dipeptidase</fullName>
        <ecNumber evidence="2">3.4.13.19</ecNumber>
    </submittedName>
</protein>
<dbReference type="EC" id="3.4.13.19" evidence="2"/>
<dbReference type="CDD" id="cd01301">
    <property type="entry name" value="rDP_like"/>
    <property type="match status" value="1"/>
</dbReference>
<keyword evidence="2" id="KW-0378">Hydrolase</keyword>
<feature type="compositionally biased region" description="Pro residues" evidence="1">
    <location>
        <begin position="1"/>
        <end position="21"/>
    </location>
</feature>
<keyword evidence="3" id="KW-1185">Reference proteome</keyword>
<dbReference type="InterPro" id="IPR008257">
    <property type="entry name" value="Pept_M19"/>
</dbReference>
<dbReference type="Gene3D" id="3.20.20.140">
    <property type="entry name" value="Metal-dependent hydrolases"/>
    <property type="match status" value="1"/>
</dbReference>
<dbReference type="Pfam" id="PF01244">
    <property type="entry name" value="Peptidase_M19"/>
    <property type="match status" value="1"/>
</dbReference>
<sequence>MAPDVPPPAPPAPGPDSPAPRPVFDGHNDLLLHLWQAGDATGRGFFEGRAGHIDLARCRAGGMAGGFFAIWVPGQHGLPDAGAGLPPAFPPLGPDRARVVTLAMAGILVRMARARPDAIRLCTTAAQVEAARAAGAIGAVMHLEGAEAIGPDLAELEVLHAAGLRSIGPVWSRDNIFGQGVPFRFPSGPDIGGGLTEAGKRLVAECDRLGIMIDLSHLNEAGFWDVAAISDRPLVATHSCVHALCPSARNLTDRQLDAIAERGGVVGLNFAVQFLRPDGARDPDTAPDLLARHLAHLVDRLGEGGVALGSDYDGALTPRAVGGAEGLPVVIAAMRAAGFGEALVNRICWENWLGLVRRVIG</sequence>
<dbReference type="EMBL" id="JAVKPH010000003">
    <property type="protein sequence ID" value="MDR5651700.1"/>
    <property type="molecule type" value="Genomic_DNA"/>
</dbReference>
<dbReference type="Proteomes" id="UP001247754">
    <property type="component" value="Unassembled WGS sequence"/>
</dbReference>